<evidence type="ECO:0000256" key="1">
    <source>
        <dbReference type="SAM" id="Phobius"/>
    </source>
</evidence>
<dbReference type="EMBL" id="MU853770">
    <property type="protein sequence ID" value="KAK3942872.1"/>
    <property type="molecule type" value="Genomic_DNA"/>
</dbReference>
<keyword evidence="1" id="KW-1133">Transmembrane helix</keyword>
<feature type="transmembrane region" description="Helical" evidence="1">
    <location>
        <begin position="92"/>
        <end position="115"/>
    </location>
</feature>
<protein>
    <submittedName>
        <fullName evidence="2">Uncharacterized protein</fullName>
    </submittedName>
</protein>
<name>A0AAN6S6F8_9PEZI</name>
<evidence type="ECO:0000313" key="3">
    <source>
        <dbReference type="Proteomes" id="UP001303473"/>
    </source>
</evidence>
<dbReference type="AlphaFoldDB" id="A0AAN6S6F8"/>
<keyword evidence="1" id="KW-0812">Transmembrane</keyword>
<evidence type="ECO:0000313" key="2">
    <source>
        <dbReference type="EMBL" id="KAK3942872.1"/>
    </source>
</evidence>
<feature type="transmembrane region" description="Helical" evidence="1">
    <location>
        <begin position="35"/>
        <end position="60"/>
    </location>
</feature>
<reference evidence="3" key="1">
    <citation type="journal article" date="2023" name="Mol. Phylogenet. Evol.">
        <title>Genome-scale phylogeny and comparative genomics of the fungal order Sordariales.</title>
        <authorList>
            <person name="Hensen N."/>
            <person name="Bonometti L."/>
            <person name="Westerberg I."/>
            <person name="Brannstrom I.O."/>
            <person name="Guillou S."/>
            <person name="Cros-Aarteil S."/>
            <person name="Calhoun S."/>
            <person name="Haridas S."/>
            <person name="Kuo A."/>
            <person name="Mondo S."/>
            <person name="Pangilinan J."/>
            <person name="Riley R."/>
            <person name="LaButti K."/>
            <person name="Andreopoulos B."/>
            <person name="Lipzen A."/>
            <person name="Chen C."/>
            <person name="Yan M."/>
            <person name="Daum C."/>
            <person name="Ng V."/>
            <person name="Clum A."/>
            <person name="Steindorff A."/>
            <person name="Ohm R.A."/>
            <person name="Martin F."/>
            <person name="Silar P."/>
            <person name="Natvig D.O."/>
            <person name="Lalanne C."/>
            <person name="Gautier V."/>
            <person name="Ament-Velasquez S.L."/>
            <person name="Kruys A."/>
            <person name="Hutchinson M.I."/>
            <person name="Powell A.J."/>
            <person name="Barry K."/>
            <person name="Miller A.N."/>
            <person name="Grigoriev I.V."/>
            <person name="Debuchy R."/>
            <person name="Gladieux P."/>
            <person name="Hiltunen Thoren M."/>
            <person name="Johannesson H."/>
        </authorList>
    </citation>
    <scope>NUCLEOTIDE SEQUENCE [LARGE SCALE GENOMIC DNA]</scope>
    <source>
        <strain evidence="3">CBS 340.73</strain>
    </source>
</reference>
<organism evidence="2 3">
    <name type="scientific">Diplogelasinospora grovesii</name>
    <dbReference type="NCBI Taxonomy" id="303347"/>
    <lineage>
        <taxon>Eukaryota</taxon>
        <taxon>Fungi</taxon>
        <taxon>Dikarya</taxon>
        <taxon>Ascomycota</taxon>
        <taxon>Pezizomycotina</taxon>
        <taxon>Sordariomycetes</taxon>
        <taxon>Sordariomycetidae</taxon>
        <taxon>Sordariales</taxon>
        <taxon>Diplogelasinosporaceae</taxon>
        <taxon>Diplogelasinospora</taxon>
    </lineage>
</organism>
<proteinExistence type="predicted"/>
<keyword evidence="3" id="KW-1185">Reference proteome</keyword>
<dbReference type="Proteomes" id="UP001303473">
    <property type="component" value="Unassembled WGS sequence"/>
</dbReference>
<gene>
    <name evidence="2" type="ORF">QBC46DRAFT_423938</name>
</gene>
<keyword evidence="1" id="KW-0472">Membrane</keyword>
<sequence length="162" mass="17634">MGIPYSRQIHSAFDQITPLVASGSDVLRTTKNISILLALIQLLTVFLLWLIWLALLGVLITVNPDLQTERQAIVTPVMEWLAAWVKRRCDRMWLEVVIFTVMAGVGAGTWAGVYFTREHTRHKGVVRTGEGVPVDMVEAMQMGTVGEAGAEDGEGKATAAGG</sequence>
<accession>A0AAN6S6F8</accession>
<comment type="caution">
    <text evidence="2">The sequence shown here is derived from an EMBL/GenBank/DDBJ whole genome shotgun (WGS) entry which is preliminary data.</text>
</comment>